<feature type="domain" description="NADPH-dependent FMN reductase-like" evidence="3">
    <location>
        <begin position="1"/>
        <end position="107"/>
    </location>
</feature>
<gene>
    <name evidence="4" type="ORF">SAMN02745134_00547</name>
</gene>
<sequence>MKILAINGSPRKNKNTATLLNKALEGAASKGAETEIVHLYNQNYKGCISCFSCKLKDGKNYGKCALKDDLAPILEKAANADAIILGSPIYLSSITGVMRSFLERLVFPYLSYTPDHSSLFPRKTQTGFIYTMNVSRKRMQDSGYEHEFKFTEMYMTKIFGSFESLFVNDTYQFDDYSKYVATLFDETEKAKVRKTQFPKDCENAFDMGVRFATQTK</sequence>
<organism evidence="4 5">
    <name type="scientific">Clostridium acidisoli DSM 12555</name>
    <dbReference type="NCBI Taxonomy" id="1121291"/>
    <lineage>
        <taxon>Bacteria</taxon>
        <taxon>Bacillati</taxon>
        <taxon>Bacillota</taxon>
        <taxon>Clostridia</taxon>
        <taxon>Eubacteriales</taxon>
        <taxon>Clostridiaceae</taxon>
        <taxon>Clostridium</taxon>
    </lineage>
</organism>
<keyword evidence="1" id="KW-0285">Flavoprotein</keyword>
<dbReference type="PANTHER" id="PTHR43278">
    <property type="entry name" value="NAD(P)H-DEPENDENT FMN-CONTAINING OXIDOREDUCTASE YWQN-RELATED"/>
    <property type="match status" value="1"/>
</dbReference>
<dbReference type="InterPro" id="IPR005025">
    <property type="entry name" value="FMN_Rdtase-like_dom"/>
</dbReference>
<reference evidence="4 5" key="1">
    <citation type="submission" date="2017-04" db="EMBL/GenBank/DDBJ databases">
        <authorList>
            <person name="Afonso C.L."/>
            <person name="Miller P.J."/>
            <person name="Scott M.A."/>
            <person name="Spackman E."/>
            <person name="Goraichik I."/>
            <person name="Dimitrov K.M."/>
            <person name="Suarez D.L."/>
            <person name="Swayne D.E."/>
        </authorList>
    </citation>
    <scope>NUCLEOTIDE SEQUENCE [LARGE SCALE GENOMIC DNA]</scope>
    <source>
        <strain evidence="4 5">DSM 12555</strain>
    </source>
</reference>
<dbReference type="STRING" id="1121291.SAMN02745134_00547"/>
<dbReference type="SUPFAM" id="SSF52218">
    <property type="entry name" value="Flavoproteins"/>
    <property type="match status" value="1"/>
</dbReference>
<dbReference type="PANTHER" id="PTHR43278:SF2">
    <property type="entry name" value="IRON-SULFUR FLAVOPROTEIN"/>
    <property type="match status" value="1"/>
</dbReference>
<dbReference type="RefSeq" id="WP_084113732.1">
    <property type="nucleotide sequence ID" value="NZ_FWXH01000002.1"/>
</dbReference>
<dbReference type="OrthoDB" id="6398207at2"/>
<accession>A0A1W1X375</accession>
<name>A0A1W1X375_9CLOT</name>
<dbReference type="Pfam" id="PF03358">
    <property type="entry name" value="FMN_red"/>
    <property type="match status" value="1"/>
</dbReference>
<dbReference type="GO" id="GO:0016491">
    <property type="term" value="F:oxidoreductase activity"/>
    <property type="evidence" value="ECO:0007669"/>
    <property type="project" value="InterPro"/>
</dbReference>
<evidence type="ECO:0000313" key="5">
    <source>
        <dbReference type="Proteomes" id="UP000192468"/>
    </source>
</evidence>
<keyword evidence="2" id="KW-0288">FMN</keyword>
<evidence type="ECO:0000259" key="3">
    <source>
        <dbReference type="Pfam" id="PF03358"/>
    </source>
</evidence>
<dbReference type="InterPro" id="IPR029039">
    <property type="entry name" value="Flavoprotein-like_sf"/>
</dbReference>
<dbReference type="EMBL" id="FWXH01000002">
    <property type="protein sequence ID" value="SMC18364.1"/>
    <property type="molecule type" value="Genomic_DNA"/>
</dbReference>
<dbReference type="Gene3D" id="3.40.50.360">
    <property type="match status" value="1"/>
</dbReference>
<dbReference type="Proteomes" id="UP000192468">
    <property type="component" value="Unassembled WGS sequence"/>
</dbReference>
<protein>
    <submittedName>
        <fullName evidence="4">Multimeric flavodoxin WrbA</fullName>
    </submittedName>
</protein>
<dbReference type="AlphaFoldDB" id="A0A1W1X375"/>
<keyword evidence="5" id="KW-1185">Reference proteome</keyword>
<dbReference type="InterPro" id="IPR051796">
    <property type="entry name" value="ISF_SsuE-like"/>
</dbReference>
<evidence type="ECO:0000256" key="1">
    <source>
        <dbReference type="ARBA" id="ARBA00022630"/>
    </source>
</evidence>
<evidence type="ECO:0000256" key="2">
    <source>
        <dbReference type="ARBA" id="ARBA00022643"/>
    </source>
</evidence>
<proteinExistence type="predicted"/>
<evidence type="ECO:0000313" key="4">
    <source>
        <dbReference type="EMBL" id="SMC18364.1"/>
    </source>
</evidence>